<accession>A0A9P8T6F8</accession>
<dbReference type="RefSeq" id="XP_046062457.1">
    <property type="nucleotide sequence ID" value="XM_046202596.1"/>
</dbReference>
<dbReference type="EMBL" id="JAEUBE010000158">
    <property type="protein sequence ID" value="KAH3668043.1"/>
    <property type="molecule type" value="Genomic_DNA"/>
</dbReference>
<reference evidence="1" key="1">
    <citation type="journal article" date="2021" name="Open Biol.">
        <title>Shared evolutionary footprints suggest mitochondrial oxidative damage underlies multiple complex I losses in fungi.</title>
        <authorList>
            <person name="Schikora-Tamarit M.A."/>
            <person name="Marcet-Houben M."/>
            <person name="Nosek J."/>
            <person name="Gabaldon T."/>
        </authorList>
    </citation>
    <scope>NUCLEOTIDE SEQUENCE</scope>
    <source>
        <strain evidence="1">CBS6075</strain>
    </source>
</reference>
<dbReference type="Proteomes" id="UP000769157">
    <property type="component" value="Unassembled WGS sequence"/>
</dbReference>
<evidence type="ECO:0000313" key="1">
    <source>
        <dbReference type="EMBL" id="KAH3668043.1"/>
    </source>
</evidence>
<dbReference type="GeneID" id="70233764"/>
<organism evidence="1 2">
    <name type="scientific">Ogataea philodendri</name>
    <dbReference type="NCBI Taxonomy" id="1378263"/>
    <lineage>
        <taxon>Eukaryota</taxon>
        <taxon>Fungi</taxon>
        <taxon>Dikarya</taxon>
        <taxon>Ascomycota</taxon>
        <taxon>Saccharomycotina</taxon>
        <taxon>Pichiomycetes</taxon>
        <taxon>Pichiales</taxon>
        <taxon>Pichiaceae</taxon>
        <taxon>Ogataea</taxon>
    </lineage>
</organism>
<sequence>MISPVNLSICNLSSSFTSVVAYPTNSSSRNGYLTSLDQQEMTLSSLDRFRVCKFERSNCNSSLSELISSSQSYSVPIQLLCARRRSGVFAGSVLDRGLLNETLSRSMDAPGPSSLAANAAKRVQSSPPLNRRARLECAGCGGDMVVTLLRTACASFECNAIMSKS</sequence>
<name>A0A9P8T6F8_9ASCO</name>
<gene>
    <name evidence="1" type="ORF">OGAPHI_001797</name>
</gene>
<keyword evidence="2" id="KW-1185">Reference proteome</keyword>
<protein>
    <submittedName>
        <fullName evidence="1">Uncharacterized protein</fullName>
    </submittedName>
</protein>
<evidence type="ECO:0000313" key="2">
    <source>
        <dbReference type="Proteomes" id="UP000769157"/>
    </source>
</evidence>
<dbReference type="AlphaFoldDB" id="A0A9P8T6F8"/>
<proteinExistence type="predicted"/>
<reference evidence="1" key="2">
    <citation type="submission" date="2021-01" db="EMBL/GenBank/DDBJ databases">
        <authorList>
            <person name="Schikora-Tamarit M.A."/>
        </authorList>
    </citation>
    <scope>NUCLEOTIDE SEQUENCE</scope>
    <source>
        <strain evidence="1">CBS6075</strain>
    </source>
</reference>
<comment type="caution">
    <text evidence="1">The sequence shown here is derived from an EMBL/GenBank/DDBJ whole genome shotgun (WGS) entry which is preliminary data.</text>
</comment>